<sequence length="60" mass="7143">MIYSLNVFGCLFYNMLTYGKEIKYGIISELIYFRYKKGDTLKRRLLLSAFKESQLIAYIT</sequence>
<evidence type="ECO:0000313" key="1">
    <source>
        <dbReference type="EMBL" id="PSX45057.1"/>
    </source>
</evidence>
<name>A0AAX0YUA8_9GAMM</name>
<comment type="caution">
    <text evidence="1">The sequence shown here is derived from an EMBL/GenBank/DDBJ whole genome shotgun (WGS) entry which is preliminary data.</text>
</comment>
<reference evidence="1 2" key="1">
    <citation type="submission" date="2018-01" db="EMBL/GenBank/DDBJ databases">
        <title>Whole genome sequencing of Histamine producing bacteria.</title>
        <authorList>
            <person name="Butler K."/>
        </authorList>
    </citation>
    <scope>NUCLEOTIDE SEQUENCE [LARGE SCALE GENOMIC DNA]</scope>
    <source>
        <strain evidence="1 2">A1-4</strain>
    </source>
</reference>
<dbReference type="EMBL" id="PYOZ01000005">
    <property type="protein sequence ID" value="PSX45057.1"/>
    <property type="molecule type" value="Genomic_DNA"/>
</dbReference>
<organism evidence="1 2">
    <name type="scientific">Photobacterium kishitanii</name>
    <dbReference type="NCBI Taxonomy" id="318456"/>
    <lineage>
        <taxon>Bacteria</taxon>
        <taxon>Pseudomonadati</taxon>
        <taxon>Pseudomonadota</taxon>
        <taxon>Gammaproteobacteria</taxon>
        <taxon>Vibrionales</taxon>
        <taxon>Vibrionaceae</taxon>
        <taxon>Photobacterium</taxon>
    </lineage>
</organism>
<proteinExistence type="predicted"/>
<accession>A0AAX0YUA8</accession>
<keyword evidence="2" id="KW-1185">Reference proteome</keyword>
<gene>
    <name evidence="1" type="ORF">C0W53_10795</name>
</gene>
<dbReference type="Proteomes" id="UP000240728">
    <property type="component" value="Unassembled WGS sequence"/>
</dbReference>
<protein>
    <submittedName>
        <fullName evidence="1">Uncharacterized protein</fullName>
    </submittedName>
</protein>
<dbReference type="AlphaFoldDB" id="A0AAX0YUA8"/>
<evidence type="ECO:0000313" key="2">
    <source>
        <dbReference type="Proteomes" id="UP000240728"/>
    </source>
</evidence>